<keyword evidence="1" id="KW-0812">Transmembrane</keyword>
<accession>A0A364NDR7</accession>
<feature type="transmembrane region" description="Helical" evidence="1">
    <location>
        <begin position="119"/>
        <end position="139"/>
    </location>
</feature>
<comment type="caution">
    <text evidence="3">The sequence shown here is derived from an EMBL/GenBank/DDBJ whole genome shotgun (WGS) entry which is preliminary data.</text>
</comment>
<dbReference type="EMBL" id="QGDH01000012">
    <property type="protein sequence ID" value="RAR15416.1"/>
    <property type="molecule type" value="Genomic_DNA"/>
</dbReference>
<dbReference type="STRING" id="183478.A0A364NDR7"/>
<keyword evidence="1" id="KW-0472">Membrane</keyword>
<dbReference type="AlphaFoldDB" id="A0A364NDR7"/>
<protein>
    <recommendedName>
        <fullName evidence="5">Protein-S-isoprenylcysteine O-methyltransferase</fullName>
    </recommendedName>
</protein>
<feature type="chain" id="PRO_5016909116" description="Protein-S-isoprenylcysteine O-methyltransferase" evidence="2">
    <location>
        <begin position="20"/>
        <end position="215"/>
    </location>
</feature>
<evidence type="ECO:0000256" key="2">
    <source>
        <dbReference type="SAM" id="SignalP"/>
    </source>
</evidence>
<feature type="signal peptide" evidence="2">
    <location>
        <begin position="1"/>
        <end position="19"/>
    </location>
</feature>
<sequence length="215" mass="23749">MPPILPALYTLFLLEQAYALNIHFPHPPSGLVYLYSINLLKLFSATAGILAWTPLTLSHGSSPAHSVVVTGTFFLASLSLFTWTARSTRAKNLSVIFGRVTPWYVIDTGPYAYIRHPTYVSYALGWLAATVYVLAISFTTAGTPAAWIPDHMRSALLVAAVGGLLCLYRRGAMLEEAQFLQDKDTVRGEKTAKGVRVGYLEYVRRVGARWVPWVV</sequence>
<keyword evidence="2" id="KW-0732">Signal</keyword>
<name>A0A364NDR7_STELY</name>
<evidence type="ECO:0000313" key="4">
    <source>
        <dbReference type="Proteomes" id="UP000249619"/>
    </source>
</evidence>
<dbReference type="Gene3D" id="1.20.120.1630">
    <property type="match status" value="1"/>
</dbReference>
<proteinExistence type="predicted"/>
<reference evidence="4" key="1">
    <citation type="submission" date="2018-05" db="EMBL/GenBank/DDBJ databases">
        <title>Draft genome sequence of Stemphylium lycopersici strain CIDEFI 213.</title>
        <authorList>
            <person name="Medina R."/>
            <person name="Franco M.E.E."/>
            <person name="Lucentini C.G."/>
            <person name="Saparrat M.C.N."/>
            <person name="Balatti P.A."/>
        </authorList>
    </citation>
    <scope>NUCLEOTIDE SEQUENCE [LARGE SCALE GENOMIC DNA]</scope>
    <source>
        <strain evidence="4">CIDEFI 213</strain>
    </source>
</reference>
<evidence type="ECO:0000256" key="1">
    <source>
        <dbReference type="SAM" id="Phobius"/>
    </source>
</evidence>
<gene>
    <name evidence="3" type="ORF">DDE83_001245</name>
</gene>
<feature type="transmembrane region" description="Helical" evidence="1">
    <location>
        <begin position="64"/>
        <end position="83"/>
    </location>
</feature>
<dbReference type="Proteomes" id="UP000249619">
    <property type="component" value="Unassembled WGS sequence"/>
</dbReference>
<keyword evidence="1" id="KW-1133">Transmembrane helix</keyword>
<keyword evidence="4" id="KW-1185">Reference proteome</keyword>
<evidence type="ECO:0000313" key="3">
    <source>
        <dbReference type="EMBL" id="RAR15416.1"/>
    </source>
</evidence>
<feature type="transmembrane region" description="Helical" evidence="1">
    <location>
        <begin position="151"/>
        <end position="168"/>
    </location>
</feature>
<evidence type="ECO:0008006" key="5">
    <source>
        <dbReference type="Google" id="ProtNLM"/>
    </source>
</evidence>
<organism evidence="3 4">
    <name type="scientific">Stemphylium lycopersici</name>
    <name type="common">Tomato gray leaf spot disease fungus</name>
    <name type="synonym">Thyrospora lycopersici</name>
    <dbReference type="NCBI Taxonomy" id="183478"/>
    <lineage>
        <taxon>Eukaryota</taxon>
        <taxon>Fungi</taxon>
        <taxon>Dikarya</taxon>
        <taxon>Ascomycota</taxon>
        <taxon>Pezizomycotina</taxon>
        <taxon>Dothideomycetes</taxon>
        <taxon>Pleosporomycetidae</taxon>
        <taxon>Pleosporales</taxon>
        <taxon>Pleosporineae</taxon>
        <taxon>Pleosporaceae</taxon>
        <taxon>Stemphylium</taxon>
    </lineage>
</organism>